<dbReference type="Proteomes" id="UP001158576">
    <property type="component" value="Chromosome 2"/>
</dbReference>
<protein>
    <submittedName>
        <fullName evidence="2">Oidioi.mRNA.OKI2018_I69.chr2.g6173.t1.cds</fullName>
    </submittedName>
</protein>
<evidence type="ECO:0000313" key="3">
    <source>
        <dbReference type="Proteomes" id="UP001158576"/>
    </source>
</evidence>
<sequence length="186" mass="21329">MKRDIWTVLGIISFIFFVLGAPALFYFGFWIPKEIEKAAAEEEGRTLIASAWVFQYPLQPYGNRFKLSATENGNQLHYFVLNALQKGLIKKFDFSYEDGGQEQCENLGLKFYDYFDAHDSNKTEWLFDESGHPSLDSCLFNPLKYECNDLQPYHQGGTSVDQSTVDAINDILTQKEDPECHGILDE</sequence>
<keyword evidence="3" id="KW-1185">Reference proteome</keyword>
<organism evidence="2 3">
    <name type="scientific">Oikopleura dioica</name>
    <name type="common">Tunicate</name>
    <dbReference type="NCBI Taxonomy" id="34765"/>
    <lineage>
        <taxon>Eukaryota</taxon>
        <taxon>Metazoa</taxon>
        <taxon>Chordata</taxon>
        <taxon>Tunicata</taxon>
        <taxon>Appendicularia</taxon>
        <taxon>Copelata</taxon>
        <taxon>Oikopleuridae</taxon>
        <taxon>Oikopleura</taxon>
    </lineage>
</organism>
<proteinExistence type="predicted"/>
<dbReference type="EMBL" id="OU015567">
    <property type="protein sequence ID" value="CAG5111902.1"/>
    <property type="molecule type" value="Genomic_DNA"/>
</dbReference>
<feature type="transmembrane region" description="Helical" evidence="1">
    <location>
        <begin position="6"/>
        <end position="27"/>
    </location>
</feature>
<gene>
    <name evidence="2" type="ORF">OKIOD_LOCUS14938</name>
</gene>
<keyword evidence="1" id="KW-0472">Membrane</keyword>
<keyword evidence="1" id="KW-1133">Transmembrane helix</keyword>
<name>A0ABN7T964_OIKDI</name>
<evidence type="ECO:0000313" key="2">
    <source>
        <dbReference type="EMBL" id="CAG5111902.1"/>
    </source>
</evidence>
<evidence type="ECO:0000256" key="1">
    <source>
        <dbReference type="SAM" id="Phobius"/>
    </source>
</evidence>
<reference evidence="2 3" key="1">
    <citation type="submission" date="2021-04" db="EMBL/GenBank/DDBJ databases">
        <authorList>
            <person name="Bliznina A."/>
        </authorList>
    </citation>
    <scope>NUCLEOTIDE SEQUENCE [LARGE SCALE GENOMIC DNA]</scope>
</reference>
<accession>A0ABN7T964</accession>
<keyword evidence="1" id="KW-0812">Transmembrane</keyword>